<dbReference type="PANTHER" id="PTHR32071:SF81">
    <property type="entry name" value="PROPIONATE CATABOLISM OPERON REGULATORY PROTEIN"/>
    <property type="match status" value="1"/>
</dbReference>
<organism evidence="9">
    <name type="scientific">plant metagenome</name>
    <dbReference type="NCBI Taxonomy" id="1297885"/>
    <lineage>
        <taxon>unclassified sequences</taxon>
        <taxon>metagenomes</taxon>
        <taxon>organismal metagenomes</taxon>
    </lineage>
</organism>
<dbReference type="SMART" id="SM00382">
    <property type="entry name" value="AAA"/>
    <property type="match status" value="1"/>
</dbReference>
<dbReference type="Pfam" id="PF06506">
    <property type="entry name" value="PrpR_N"/>
    <property type="match status" value="1"/>
</dbReference>
<dbReference type="PRINTS" id="PR01590">
    <property type="entry name" value="HTHFIS"/>
</dbReference>
<dbReference type="InterPro" id="IPR012704">
    <property type="entry name" value="Sig_transdc_resp-reg_PrpR"/>
</dbReference>
<dbReference type="Gene3D" id="1.10.8.60">
    <property type="match status" value="1"/>
</dbReference>
<reference evidence="9" key="1">
    <citation type="submission" date="2019-03" db="EMBL/GenBank/DDBJ databases">
        <authorList>
            <person name="Danneels B."/>
        </authorList>
    </citation>
    <scope>NUCLEOTIDE SEQUENCE</scope>
</reference>
<dbReference type="InterPro" id="IPR035965">
    <property type="entry name" value="PAS-like_dom_sf"/>
</dbReference>
<dbReference type="Gene3D" id="3.40.50.2300">
    <property type="match status" value="1"/>
</dbReference>
<feature type="domain" description="PAS" evidence="8">
    <location>
        <begin position="230"/>
        <end position="283"/>
    </location>
</feature>
<dbReference type="Pfam" id="PF25601">
    <property type="entry name" value="AAA_lid_14"/>
    <property type="match status" value="1"/>
</dbReference>
<dbReference type="GO" id="GO:0005524">
    <property type="term" value="F:ATP binding"/>
    <property type="evidence" value="ECO:0007669"/>
    <property type="project" value="UniProtKB-KW"/>
</dbReference>
<name>A0A484TGQ4_9ZZZZ</name>
<dbReference type="Pfam" id="PF00989">
    <property type="entry name" value="PAS"/>
    <property type="match status" value="1"/>
</dbReference>
<dbReference type="PROSITE" id="PS00688">
    <property type="entry name" value="SIGMA54_INTERACT_3"/>
    <property type="match status" value="1"/>
</dbReference>
<dbReference type="Gene3D" id="1.10.10.60">
    <property type="entry name" value="Homeodomain-like"/>
    <property type="match status" value="1"/>
</dbReference>
<evidence type="ECO:0000256" key="2">
    <source>
        <dbReference type="ARBA" id="ARBA00022840"/>
    </source>
</evidence>
<dbReference type="InterPro" id="IPR058031">
    <property type="entry name" value="AAA_lid_NorR"/>
</dbReference>
<protein>
    <submittedName>
        <fullName evidence="9">Propionate catabolism operon regulatory protein</fullName>
    </submittedName>
</protein>
<dbReference type="InterPro" id="IPR010524">
    <property type="entry name" value="Sig_transdc_resp-reg_PrpR_N"/>
</dbReference>
<dbReference type="PANTHER" id="PTHR32071">
    <property type="entry name" value="TRANSCRIPTIONAL REGULATORY PROTEIN"/>
    <property type="match status" value="1"/>
</dbReference>
<dbReference type="InterPro" id="IPR025944">
    <property type="entry name" value="Sigma_54_int_dom_CS"/>
</dbReference>
<evidence type="ECO:0000256" key="4">
    <source>
        <dbReference type="ARBA" id="ARBA00023125"/>
    </source>
</evidence>
<evidence type="ECO:0000259" key="7">
    <source>
        <dbReference type="PROSITE" id="PS50045"/>
    </source>
</evidence>
<dbReference type="CDD" id="cd00009">
    <property type="entry name" value="AAA"/>
    <property type="match status" value="1"/>
</dbReference>
<dbReference type="InterPro" id="IPR025943">
    <property type="entry name" value="Sigma_54_int_dom_ATP-bd_2"/>
</dbReference>
<dbReference type="GO" id="GO:0043565">
    <property type="term" value="F:sequence-specific DNA binding"/>
    <property type="evidence" value="ECO:0007669"/>
    <property type="project" value="InterPro"/>
</dbReference>
<dbReference type="InterPro" id="IPR002078">
    <property type="entry name" value="Sigma_54_int"/>
</dbReference>
<evidence type="ECO:0000313" key="9">
    <source>
        <dbReference type="EMBL" id="VFR73311.1"/>
    </source>
</evidence>
<dbReference type="GO" id="GO:0005737">
    <property type="term" value="C:cytoplasm"/>
    <property type="evidence" value="ECO:0007669"/>
    <property type="project" value="InterPro"/>
</dbReference>
<feature type="domain" description="Sigma-54 factor interaction" evidence="7">
    <location>
        <begin position="359"/>
        <end position="591"/>
    </location>
</feature>
<dbReference type="Gene3D" id="3.40.50.300">
    <property type="entry name" value="P-loop containing nucleotide triphosphate hydrolases"/>
    <property type="match status" value="1"/>
</dbReference>
<proteinExistence type="predicted"/>
<keyword evidence="1" id="KW-0547">Nucleotide-binding</keyword>
<dbReference type="AlphaFoldDB" id="A0A484TGQ4"/>
<dbReference type="InterPro" id="IPR009057">
    <property type="entry name" value="Homeodomain-like_sf"/>
</dbReference>
<evidence type="ECO:0000259" key="8">
    <source>
        <dbReference type="PROSITE" id="PS50112"/>
    </source>
</evidence>
<dbReference type="SUPFAM" id="SSF55785">
    <property type="entry name" value="PYP-like sensor domain (PAS domain)"/>
    <property type="match status" value="1"/>
</dbReference>
<dbReference type="NCBIfam" id="TIGR00229">
    <property type="entry name" value="sensory_box"/>
    <property type="match status" value="1"/>
</dbReference>
<dbReference type="Gene3D" id="3.30.450.20">
    <property type="entry name" value="PAS domain"/>
    <property type="match status" value="1"/>
</dbReference>
<dbReference type="PROSITE" id="PS00675">
    <property type="entry name" value="SIGMA54_INTERACT_1"/>
    <property type="match status" value="1"/>
</dbReference>
<evidence type="ECO:0000256" key="3">
    <source>
        <dbReference type="ARBA" id="ARBA00023015"/>
    </source>
</evidence>
<dbReference type="CDD" id="cd00130">
    <property type="entry name" value="PAS"/>
    <property type="match status" value="1"/>
</dbReference>
<dbReference type="PROSITE" id="PS50045">
    <property type="entry name" value="SIGMA54_INTERACT_4"/>
    <property type="match status" value="1"/>
</dbReference>
<keyword evidence="2" id="KW-0067">ATP-binding</keyword>
<dbReference type="Pfam" id="PF00158">
    <property type="entry name" value="Sigma54_activat"/>
    <property type="match status" value="1"/>
</dbReference>
<dbReference type="SUPFAM" id="SSF46689">
    <property type="entry name" value="Homeodomain-like"/>
    <property type="match status" value="1"/>
</dbReference>
<keyword evidence="4" id="KW-0238">DNA-binding</keyword>
<accession>A0A484TGQ4</accession>
<feature type="region of interest" description="Disordered" evidence="6">
    <location>
        <begin position="1"/>
        <end position="37"/>
    </location>
</feature>
<dbReference type="SUPFAM" id="SSF52540">
    <property type="entry name" value="P-loop containing nucleoside triphosphate hydrolases"/>
    <property type="match status" value="1"/>
</dbReference>
<dbReference type="GO" id="GO:0019629">
    <property type="term" value="P:propionate catabolic process, 2-methylcitrate cycle"/>
    <property type="evidence" value="ECO:0007669"/>
    <property type="project" value="InterPro"/>
</dbReference>
<dbReference type="InterPro" id="IPR027417">
    <property type="entry name" value="P-loop_NTPase"/>
</dbReference>
<dbReference type="GO" id="GO:0006355">
    <property type="term" value="P:regulation of DNA-templated transcription"/>
    <property type="evidence" value="ECO:0007669"/>
    <property type="project" value="InterPro"/>
</dbReference>
<dbReference type="PROSITE" id="PS00676">
    <property type="entry name" value="SIGMA54_INTERACT_2"/>
    <property type="match status" value="1"/>
</dbReference>
<sequence length="688" mass="76410">MKHWQDIACDARETPQGATPSPQHQETSMIPSLSGRGSRPRLCFVSYRHMSRFAMPVLDEYASRAEIEVIDGSFDAAVDAVRERIRQGSTDAFLSAGANAAVLRQTVDAPVATIKLGGFDILLALMKARHCSDRVGVITFGRTIPELDAVKEMLRIEVAQYAYRTPQEARQCFQLLRREGFNVVVGSSIVVELAEQHGIQGMLAYSLSAVRQGIEDAIELARVARLEAGRYEQLNGVLHNLQEAVLAVDRDNRAIAVNPPMARLLGRSRQRLLGQRMDDLAPELSLEATLESGQEDRAAVLRYAQRDWIANRTPIREHGDTVGAAITLYDARSIQEADATLRTQQRSRQPTARYRFENLVGASPAFQRACATARRFARTDLTVLISGESGAGKELFAQAIHNESARAGRPFVAVNCASLPESLLESELFGYEDGAFTGSRRGGKRGLFEAAHTGTLFLDEIGDMPVSLQTRLLRVLQEREVVRLGGTVPIPVDVRIVAATHQPLAELMRERRFRQDLYYRINTLHLPLPALRERREDIAPLALTLVQRCLHRLGSERDAGRALAPLLGRLAAYDWPGNVRELENLSERIAVFLIQFDGQAEVDYTGLRHDCPELYAEHGSALSAPLRGINPGETANHAEPPPRARLHDMLRETGGNRQETARRLGISRATLWRWMREADAQRAAALDD</sequence>
<dbReference type="InterPro" id="IPR002197">
    <property type="entry name" value="HTH_Fis"/>
</dbReference>
<dbReference type="Gene3D" id="3.40.50.10660">
    <property type="entry name" value="PrpR receptor domain-like"/>
    <property type="match status" value="1"/>
</dbReference>
<dbReference type="PROSITE" id="PS50112">
    <property type="entry name" value="PAS"/>
    <property type="match status" value="1"/>
</dbReference>
<keyword evidence="3" id="KW-0805">Transcription regulation</keyword>
<dbReference type="InterPro" id="IPR025662">
    <property type="entry name" value="Sigma_54_int_dom_ATP-bd_1"/>
</dbReference>
<gene>
    <name evidence="9" type="ORF">DAR3_4458</name>
</gene>
<dbReference type="GO" id="GO:0000156">
    <property type="term" value="F:phosphorelay response regulator activity"/>
    <property type="evidence" value="ECO:0007669"/>
    <property type="project" value="InterPro"/>
</dbReference>
<keyword evidence="5" id="KW-0804">Transcription</keyword>
<dbReference type="InterPro" id="IPR013767">
    <property type="entry name" value="PAS_fold"/>
</dbReference>
<evidence type="ECO:0000256" key="1">
    <source>
        <dbReference type="ARBA" id="ARBA00022741"/>
    </source>
</evidence>
<dbReference type="SUPFAM" id="SSF159800">
    <property type="entry name" value="PrpR receptor domain-like"/>
    <property type="match status" value="1"/>
</dbReference>
<dbReference type="InterPro" id="IPR003593">
    <property type="entry name" value="AAA+_ATPase"/>
</dbReference>
<dbReference type="SMART" id="SM00091">
    <property type="entry name" value="PAS"/>
    <property type="match status" value="1"/>
</dbReference>
<evidence type="ECO:0000256" key="6">
    <source>
        <dbReference type="SAM" id="MobiDB-lite"/>
    </source>
</evidence>
<dbReference type="EMBL" id="CAADIJ010000018">
    <property type="protein sequence ID" value="VFR73311.1"/>
    <property type="molecule type" value="Genomic_DNA"/>
</dbReference>
<dbReference type="Pfam" id="PF02954">
    <property type="entry name" value="HTH_8"/>
    <property type="match status" value="1"/>
</dbReference>
<evidence type="ECO:0000256" key="5">
    <source>
        <dbReference type="ARBA" id="ARBA00023163"/>
    </source>
</evidence>
<dbReference type="NCBIfam" id="TIGR02329">
    <property type="entry name" value="propionate_PrpR"/>
    <property type="match status" value="1"/>
</dbReference>
<feature type="compositionally biased region" description="Polar residues" evidence="6">
    <location>
        <begin position="16"/>
        <end position="31"/>
    </location>
</feature>
<dbReference type="InterPro" id="IPR000014">
    <property type="entry name" value="PAS"/>
</dbReference>
<dbReference type="FunFam" id="3.40.50.300:FF:000006">
    <property type="entry name" value="DNA-binding transcriptional regulator NtrC"/>
    <property type="match status" value="1"/>
</dbReference>